<feature type="region of interest" description="Disordered" evidence="1">
    <location>
        <begin position="215"/>
        <end position="246"/>
    </location>
</feature>
<feature type="compositionally biased region" description="Pro residues" evidence="1">
    <location>
        <begin position="125"/>
        <end position="144"/>
    </location>
</feature>
<keyword evidence="2" id="KW-1133">Transmembrane helix</keyword>
<dbReference type="EMBL" id="MSIF01000022">
    <property type="protein sequence ID" value="OLF06331.1"/>
    <property type="molecule type" value="Genomic_DNA"/>
</dbReference>
<dbReference type="RefSeq" id="WP_075136833.1">
    <property type="nucleotide sequence ID" value="NZ_MSIF01000022.1"/>
</dbReference>
<evidence type="ECO:0000256" key="2">
    <source>
        <dbReference type="SAM" id="Phobius"/>
    </source>
</evidence>
<keyword evidence="2" id="KW-0472">Membrane</keyword>
<name>A0A7Z0WFU6_9PSEU</name>
<accession>A0A7Z0WFU6</accession>
<gene>
    <name evidence="3" type="ORF">BLA60_32355</name>
</gene>
<reference evidence="3 4" key="1">
    <citation type="submission" date="2016-12" db="EMBL/GenBank/DDBJ databases">
        <title>The draft genome sequence of Actinophytocola xinjiangensis.</title>
        <authorList>
            <person name="Wang W."/>
            <person name="Yuan L."/>
        </authorList>
    </citation>
    <scope>NUCLEOTIDE SEQUENCE [LARGE SCALE GENOMIC DNA]</scope>
    <source>
        <strain evidence="3 4">CGMCC 4.4663</strain>
    </source>
</reference>
<evidence type="ECO:0000256" key="1">
    <source>
        <dbReference type="SAM" id="MobiDB-lite"/>
    </source>
</evidence>
<evidence type="ECO:0000313" key="3">
    <source>
        <dbReference type="EMBL" id="OLF06331.1"/>
    </source>
</evidence>
<keyword evidence="4" id="KW-1185">Reference proteome</keyword>
<dbReference type="AlphaFoldDB" id="A0A7Z0WFU6"/>
<dbReference type="OrthoDB" id="3692386at2"/>
<feature type="region of interest" description="Disordered" evidence="1">
    <location>
        <begin position="20"/>
        <end position="172"/>
    </location>
</feature>
<comment type="caution">
    <text evidence="3">The sequence shown here is derived from an EMBL/GenBank/DDBJ whole genome shotgun (WGS) entry which is preliminary data.</text>
</comment>
<protein>
    <submittedName>
        <fullName evidence="3">Uncharacterized protein</fullName>
    </submittedName>
</protein>
<feature type="transmembrane region" description="Helical" evidence="2">
    <location>
        <begin position="191"/>
        <end position="212"/>
    </location>
</feature>
<dbReference type="Proteomes" id="UP000185696">
    <property type="component" value="Unassembled WGS sequence"/>
</dbReference>
<organism evidence="3 4">
    <name type="scientific">Actinophytocola xinjiangensis</name>
    <dbReference type="NCBI Taxonomy" id="485602"/>
    <lineage>
        <taxon>Bacteria</taxon>
        <taxon>Bacillati</taxon>
        <taxon>Actinomycetota</taxon>
        <taxon>Actinomycetes</taxon>
        <taxon>Pseudonocardiales</taxon>
        <taxon>Pseudonocardiaceae</taxon>
    </lineage>
</organism>
<evidence type="ECO:0000313" key="4">
    <source>
        <dbReference type="Proteomes" id="UP000185696"/>
    </source>
</evidence>
<sequence length="394" mass="41241">MSWQDELRKLDDELAAGRISADDYRSRRDQILSTAVSPGAQPGAGQDAAAESTTMMPAVQPPPQQQGGANTGGDDADRTQVVSGQDLGDSDRTQAVGGWRATPPEDPNRTQVVPGVPPQAQGSYPPRPAPSPPGGFPQPPPNQPPWGAEEDLAPPWAGQEFPPLAAAGTPDWARQGPEVFETEKKSSTGKVLGIIGIVVVLIGIAAGAYFMFRPDNETADPPPGGGGDDPQQTQSAPPTSEVPEGPIVELPGEQQNMSQIDSFEKVKGIDYLTPQEIGLYEAGGPGEAAVAIANDNGIRVIVLVVTMSDEAAAATARDELGALQLRFSLSEREGPENVLSAANQEASKGPLLRSHYSSGNQVIRLQAQGEDKEGTNALFDEVLASQLEKLPADG</sequence>
<proteinExistence type="predicted"/>
<keyword evidence="2" id="KW-0812">Transmembrane</keyword>
<feature type="compositionally biased region" description="Basic and acidic residues" evidence="1">
    <location>
        <begin position="20"/>
        <end position="30"/>
    </location>
</feature>
<feature type="compositionally biased region" description="Low complexity" evidence="1">
    <location>
        <begin position="38"/>
        <end position="50"/>
    </location>
</feature>